<keyword evidence="11" id="KW-0238">DNA-binding</keyword>
<dbReference type="Gene3D" id="3.40.50.300">
    <property type="entry name" value="P-loop containing nucleotide triphosphate hydrolases"/>
    <property type="match status" value="2"/>
</dbReference>
<evidence type="ECO:0000256" key="3">
    <source>
        <dbReference type="ARBA" id="ARBA00005446"/>
    </source>
</evidence>
<dbReference type="PROSITE" id="PS51192">
    <property type="entry name" value="HELICASE_ATP_BIND_1"/>
    <property type="match status" value="1"/>
</dbReference>
<dbReference type="Pfam" id="PF16124">
    <property type="entry name" value="RecQ_Zn_bind"/>
    <property type="match status" value="1"/>
</dbReference>
<dbReference type="CDD" id="cd18794">
    <property type="entry name" value="SF2_C_RecQ"/>
    <property type="match status" value="1"/>
</dbReference>
<dbReference type="InterPro" id="IPR036388">
    <property type="entry name" value="WH-like_DNA-bd_sf"/>
</dbReference>
<dbReference type="Pfam" id="PF09382">
    <property type="entry name" value="RQC"/>
    <property type="match status" value="1"/>
</dbReference>
<feature type="domain" description="Helicase ATP-binding" evidence="18">
    <location>
        <begin position="26"/>
        <end position="194"/>
    </location>
</feature>
<dbReference type="SUPFAM" id="SSF47819">
    <property type="entry name" value="HRDC-like"/>
    <property type="match status" value="1"/>
</dbReference>
<keyword evidence="14" id="KW-0413">Isomerase</keyword>
<feature type="domain" description="Helicase C-terminal" evidence="19">
    <location>
        <begin position="218"/>
        <end position="362"/>
    </location>
</feature>
<evidence type="ECO:0000256" key="14">
    <source>
        <dbReference type="ARBA" id="ARBA00023235"/>
    </source>
</evidence>
<dbReference type="PANTHER" id="PTHR13710">
    <property type="entry name" value="DNA HELICASE RECQ FAMILY MEMBER"/>
    <property type="match status" value="1"/>
</dbReference>
<reference evidence="20" key="1">
    <citation type="submission" date="2022-12" db="EMBL/GenBank/DDBJ databases">
        <title>Jiella pelagia sp. nov., isolated from phosphonate enriched culture of Northwest Pacific surface seawater.</title>
        <authorList>
            <person name="Shin D.Y."/>
            <person name="Hwang C.Y."/>
        </authorList>
    </citation>
    <scope>NUCLEOTIDE SEQUENCE</scope>
    <source>
        <strain evidence="20">HL-NP1</strain>
    </source>
</reference>
<dbReference type="Pfam" id="PF00270">
    <property type="entry name" value="DEAD"/>
    <property type="match status" value="1"/>
</dbReference>
<keyword evidence="10" id="KW-0067">ATP-binding</keyword>
<dbReference type="Pfam" id="PF00271">
    <property type="entry name" value="Helicase_C"/>
    <property type="match status" value="1"/>
</dbReference>
<dbReference type="Gene3D" id="1.10.10.10">
    <property type="entry name" value="Winged helix-like DNA-binding domain superfamily/Winged helix DNA-binding domain"/>
    <property type="match status" value="1"/>
</dbReference>
<dbReference type="SMART" id="SM00487">
    <property type="entry name" value="DEXDc"/>
    <property type="match status" value="1"/>
</dbReference>
<evidence type="ECO:0000256" key="13">
    <source>
        <dbReference type="ARBA" id="ARBA00023204"/>
    </source>
</evidence>
<dbReference type="GO" id="GO:0003678">
    <property type="term" value="F:DNA helicase activity"/>
    <property type="evidence" value="ECO:0007669"/>
    <property type="project" value="UniProtKB-EC"/>
</dbReference>
<dbReference type="InterPro" id="IPR011545">
    <property type="entry name" value="DEAD/DEAH_box_helicase_dom"/>
</dbReference>
<dbReference type="InterPro" id="IPR027417">
    <property type="entry name" value="P-loop_NTPase"/>
</dbReference>
<dbReference type="SMART" id="SM00341">
    <property type="entry name" value="HRDC"/>
    <property type="match status" value="1"/>
</dbReference>
<accession>A0ABY7C2H2</accession>
<dbReference type="CDD" id="cd17920">
    <property type="entry name" value="DEXHc_RecQ"/>
    <property type="match status" value="1"/>
</dbReference>
<evidence type="ECO:0000313" key="20">
    <source>
        <dbReference type="EMBL" id="WAP69426.1"/>
    </source>
</evidence>
<keyword evidence="21" id="KW-1185">Reference proteome</keyword>
<keyword evidence="7 20" id="KW-0378">Hydrolase</keyword>
<protein>
    <recommendedName>
        <fullName evidence="16">DNA helicase RecQ</fullName>
        <ecNumber evidence="16">5.6.2.4</ecNumber>
    </recommendedName>
</protein>
<dbReference type="GO" id="GO:0016787">
    <property type="term" value="F:hydrolase activity"/>
    <property type="evidence" value="ECO:0007669"/>
    <property type="project" value="UniProtKB-KW"/>
</dbReference>
<evidence type="ECO:0000256" key="8">
    <source>
        <dbReference type="ARBA" id="ARBA00022806"/>
    </source>
</evidence>
<dbReference type="Proteomes" id="UP001164020">
    <property type="component" value="Chromosome"/>
</dbReference>
<evidence type="ECO:0000256" key="12">
    <source>
        <dbReference type="ARBA" id="ARBA00023172"/>
    </source>
</evidence>
<dbReference type="PROSITE" id="PS51194">
    <property type="entry name" value="HELICASE_CTER"/>
    <property type="match status" value="1"/>
</dbReference>
<evidence type="ECO:0000259" key="17">
    <source>
        <dbReference type="PROSITE" id="PS50967"/>
    </source>
</evidence>
<evidence type="ECO:0000256" key="6">
    <source>
        <dbReference type="ARBA" id="ARBA00022763"/>
    </source>
</evidence>
<evidence type="ECO:0000256" key="11">
    <source>
        <dbReference type="ARBA" id="ARBA00023125"/>
    </source>
</evidence>
<keyword evidence="8 20" id="KW-0347">Helicase</keyword>
<evidence type="ECO:0000259" key="18">
    <source>
        <dbReference type="PROSITE" id="PS51192"/>
    </source>
</evidence>
<dbReference type="InterPro" id="IPR044876">
    <property type="entry name" value="HRDC_dom_sf"/>
</dbReference>
<organism evidence="20 21">
    <name type="scientific">Jiella pelagia</name>
    <dbReference type="NCBI Taxonomy" id="2986949"/>
    <lineage>
        <taxon>Bacteria</taxon>
        <taxon>Pseudomonadati</taxon>
        <taxon>Pseudomonadota</taxon>
        <taxon>Alphaproteobacteria</taxon>
        <taxon>Hyphomicrobiales</taxon>
        <taxon>Aurantimonadaceae</taxon>
        <taxon>Jiella</taxon>
    </lineage>
</organism>
<dbReference type="SMART" id="SM00956">
    <property type="entry name" value="RQC"/>
    <property type="match status" value="1"/>
</dbReference>
<evidence type="ECO:0000256" key="15">
    <source>
        <dbReference type="ARBA" id="ARBA00034617"/>
    </source>
</evidence>
<comment type="similarity">
    <text evidence="3">Belongs to the helicase family. RecQ subfamily.</text>
</comment>
<dbReference type="SUPFAM" id="SSF52540">
    <property type="entry name" value="P-loop containing nucleoside triphosphate hydrolases"/>
    <property type="match status" value="2"/>
</dbReference>
<dbReference type="SMART" id="SM00490">
    <property type="entry name" value="HELICc"/>
    <property type="match status" value="1"/>
</dbReference>
<keyword evidence="5" id="KW-0547">Nucleotide-binding</keyword>
<dbReference type="InterPro" id="IPR014001">
    <property type="entry name" value="Helicase_ATP-bd"/>
</dbReference>
<sequence length="601" mass="66143">MNAKALEILKTVYGYDAFRGPQARIVEHVIAGHNAFVLMPTGGGKSLCYQIPAIARPGMGLIVSPLLALMADQVAALRQAGVRAAALNSDLPPEERRDLWSAIETGGLDLLYVAPETLLRGGVLERLSRTRLSLIAIDEAHCLSQWGHDFRPSYRQLDVLAKQFPDTPRMALTATADEPTRAEILAHLEITDEDAFIAGFDRPNIRYAIEEKDNPRAQLKDFLKRHQDESGIVYCLSKKKTDETAAWLRTEGYDALAYHAGMDKAEKEANQQRFQHGEAVVMVATIAFGMGIDKPDVRFVAHLDLPGSLEAYYQETGRAGRDGLPSDTLMLYGAEDVALRSRFIEESDAPEQRKRTERGKLDSLLGLAETAGCRRQVLLSYFGDHCEPCGNCDTCAEPPKLFDGTIAAQKALSCVYRTGERFGQAYVVDVLLGVENDRIAQFGHDQISTFGIGKEHDSRMWRAILRQLIALRLVAVDLAGHGGLSIAETGRAFLRDKPVLMLRVPRAPRARRGKAASGPGPAAVVAEADRDLFQLLRQKRMEIARLQNVPPYVIFHDKTLIELAAARPTSRSEMARVPGVGEAKLDRYGPAFLSVIADHAG</sequence>
<evidence type="ECO:0000256" key="1">
    <source>
        <dbReference type="ARBA" id="ARBA00001946"/>
    </source>
</evidence>
<dbReference type="InterPro" id="IPR010997">
    <property type="entry name" value="HRDC-like_sf"/>
</dbReference>
<evidence type="ECO:0000313" key="21">
    <source>
        <dbReference type="Proteomes" id="UP001164020"/>
    </source>
</evidence>
<dbReference type="Gene3D" id="1.10.150.80">
    <property type="entry name" value="HRDC domain"/>
    <property type="match status" value="1"/>
</dbReference>
<dbReference type="InterPro" id="IPR004589">
    <property type="entry name" value="DNA_helicase_ATP-dep_RecQ"/>
</dbReference>
<evidence type="ECO:0000256" key="4">
    <source>
        <dbReference type="ARBA" id="ARBA00022723"/>
    </source>
</evidence>
<dbReference type="NCBIfam" id="TIGR01389">
    <property type="entry name" value="recQ"/>
    <property type="match status" value="1"/>
</dbReference>
<dbReference type="Pfam" id="PF00570">
    <property type="entry name" value="HRDC"/>
    <property type="match status" value="1"/>
</dbReference>
<keyword evidence="6" id="KW-0227">DNA damage</keyword>
<dbReference type="EMBL" id="CP114029">
    <property type="protein sequence ID" value="WAP69426.1"/>
    <property type="molecule type" value="Genomic_DNA"/>
</dbReference>
<evidence type="ECO:0000256" key="10">
    <source>
        <dbReference type="ARBA" id="ARBA00022840"/>
    </source>
</evidence>
<name>A0ABY7C2H2_9HYPH</name>
<dbReference type="InterPro" id="IPR032284">
    <property type="entry name" value="RecQ_Zn-bd"/>
</dbReference>
<feature type="domain" description="HRDC" evidence="17">
    <location>
        <begin position="526"/>
        <end position="601"/>
    </location>
</feature>
<evidence type="ECO:0000256" key="9">
    <source>
        <dbReference type="ARBA" id="ARBA00022833"/>
    </source>
</evidence>
<dbReference type="InterPro" id="IPR006293">
    <property type="entry name" value="DNA_helicase_ATP-dep_RecQ_bac"/>
</dbReference>
<comment type="cofactor">
    <cofactor evidence="1">
        <name>Mg(2+)</name>
        <dbReference type="ChEBI" id="CHEBI:18420"/>
    </cofactor>
</comment>
<dbReference type="EC" id="5.6.2.4" evidence="16"/>
<evidence type="ECO:0000259" key="19">
    <source>
        <dbReference type="PROSITE" id="PS51194"/>
    </source>
</evidence>
<keyword evidence="4" id="KW-0479">Metal-binding</keyword>
<keyword evidence="13" id="KW-0234">DNA repair</keyword>
<keyword evidence="9" id="KW-0862">Zinc</keyword>
<evidence type="ECO:0000256" key="2">
    <source>
        <dbReference type="ARBA" id="ARBA00001947"/>
    </source>
</evidence>
<dbReference type="InterPro" id="IPR002121">
    <property type="entry name" value="HRDC_dom"/>
</dbReference>
<dbReference type="RefSeq" id="WP_268881865.1">
    <property type="nucleotide sequence ID" value="NZ_CP114029.1"/>
</dbReference>
<comment type="catalytic activity">
    <reaction evidence="15">
        <text>Couples ATP hydrolysis with the unwinding of duplex DNA by translocating in the 3'-5' direction.</text>
        <dbReference type="EC" id="5.6.2.4"/>
    </reaction>
</comment>
<dbReference type="InterPro" id="IPR001650">
    <property type="entry name" value="Helicase_C-like"/>
</dbReference>
<dbReference type="PANTHER" id="PTHR13710:SF105">
    <property type="entry name" value="ATP-DEPENDENT DNA HELICASE Q1"/>
    <property type="match status" value="1"/>
</dbReference>
<evidence type="ECO:0000256" key="7">
    <source>
        <dbReference type="ARBA" id="ARBA00022801"/>
    </source>
</evidence>
<comment type="cofactor">
    <cofactor evidence="2">
        <name>Zn(2+)</name>
        <dbReference type="ChEBI" id="CHEBI:29105"/>
    </cofactor>
</comment>
<dbReference type="InterPro" id="IPR018982">
    <property type="entry name" value="RQC_domain"/>
</dbReference>
<gene>
    <name evidence="20" type="primary">recQ</name>
    <name evidence="20" type="ORF">OH818_03895</name>
</gene>
<dbReference type="NCBIfam" id="TIGR00614">
    <property type="entry name" value="recQ_fam"/>
    <property type="match status" value="1"/>
</dbReference>
<keyword evidence="12" id="KW-0233">DNA recombination</keyword>
<proteinExistence type="inferred from homology"/>
<evidence type="ECO:0000256" key="16">
    <source>
        <dbReference type="NCBIfam" id="TIGR01389"/>
    </source>
</evidence>
<dbReference type="PROSITE" id="PS50967">
    <property type="entry name" value="HRDC"/>
    <property type="match status" value="1"/>
</dbReference>
<evidence type="ECO:0000256" key="5">
    <source>
        <dbReference type="ARBA" id="ARBA00022741"/>
    </source>
</evidence>